<dbReference type="RefSeq" id="XP_002668047.1">
    <property type="nucleotide sequence ID" value="XM_002668001.1"/>
</dbReference>
<feature type="domain" description="DUF4116" evidence="1">
    <location>
        <begin position="49"/>
        <end position="97"/>
    </location>
</feature>
<reference evidence="2 3" key="1">
    <citation type="journal article" date="2010" name="Cell">
        <title>The genome of Naegleria gruberi illuminates early eukaryotic versatility.</title>
        <authorList>
            <person name="Fritz-Laylin L.K."/>
            <person name="Prochnik S.E."/>
            <person name="Ginger M.L."/>
            <person name="Dacks J.B."/>
            <person name="Carpenter M.L."/>
            <person name="Field M.C."/>
            <person name="Kuo A."/>
            <person name="Paredez A."/>
            <person name="Chapman J."/>
            <person name="Pham J."/>
            <person name="Shu S."/>
            <person name="Neupane R."/>
            <person name="Cipriano M."/>
            <person name="Mancuso J."/>
            <person name="Tu H."/>
            <person name="Salamov A."/>
            <person name="Lindquist E."/>
            <person name="Shapiro H."/>
            <person name="Lucas S."/>
            <person name="Grigoriev I.V."/>
            <person name="Cande W.Z."/>
            <person name="Fulton C."/>
            <person name="Rokhsar D.S."/>
            <person name="Dawson S.C."/>
        </authorList>
    </citation>
    <scope>NUCLEOTIDE SEQUENCE [LARGE SCALE GENOMIC DNA]</scope>
    <source>
        <strain evidence="2 3">NEG-M</strain>
    </source>
</reference>
<organism evidence="3">
    <name type="scientific">Naegleria gruberi</name>
    <name type="common">Amoeba</name>
    <dbReference type="NCBI Taxonomy" id="5762"/>
    <lineage>
        <taxon>Eukaryota</taxon>
        <taxon>Discoba</taxon>
        <taxon>Heterolobosea</taxon>
        <taxon>Tetramitia</taxon>
        <taxon>Eutetramitia</taxon>
        <taxon>Vahlkampfiidae</taxon>
        <taxon>Naegleria</taxon>
    </lineage>
</organism>
<accession>D2W6J9</accession>
<dbReference type="KEGG" id="ngr:NAEGRDRAFT_77043"/>
<proteinExistence type="predicted"/>
<sequence>MSVKELTERNVMLLQKFTDWNTVSIETMKELLEFNGYALEFLPNSFQDDESLVSIAVKSRGLSLKYASERLRNNPTIVDLAVSQNYYSFEYASRELKNDKMKILEYVERNGLLLEIVPGIFKEDLQIVQMAIAQNPLSIQFASEKFKYGKNLITPLIEKKGELLKFASNSLQSDSNIILTATKTFGLAILYSFKKLDTELILDCVKINKLYENKQILNYVLETEQLREDVQFLFQLYQYVRDGRIEEIVEKLPVKSLLPHTPLTHNFKCRDLYWTILYKAKKESSELEKYGSTSISKSVMRLLIYDYVYSKDNQSKADIELIQKGGQIGKYTYM</sequence>
<dbReference type="EMBL" id="GG739393">
    <property type="protein sequence ID" value="EFC35303.1"/>
    <property type="molecule type" value="Genomic_DNA"/>
</dbReference>
<dbReference type="InterPro" id="IPR025197">
    <property type="entry name" value="DUF4116"/>
</dbReference>
<keyword evidence="3" id="KW-1185">Reference proteome</keyword>
<dbReference type="GeneID" id="8860187"/>
<dbReference type="AlphaFoldDB" id="D2W6J9"/>
<protein>
    <submittedName>
        <fullName evidence="2">Predicted protein</fullName>
    </submittedName>
</protein>
<evidence type="ECO:0000259" key="1">
    <source>
        <dbReference type="Pfam" id="PF13475"/>
    </source>
</evidence>
<dbReference type="OrthoDB" id="447781at2759"/>
<name>D2W6J9_NAEGR</name>
<feature type="domain" description="DUF4116" evidence="1">
    <location>
        <begin position="103"/>
        <end position="147"/>
    </location>
</feature>
<dbReference type="InParanoid" id="D2W6J9"/>
<feature type="domain" description="DUF4116" evidence="1">
    <location>
        <begin position="156"/>
        <end position="196"/>
    </location>
</feature>
<evidence type="ECO:0000313" key="3">
    <source>
        <dbReference type="Proteomes" id="UP000006671"/>
    </source>
</evidence>
<gene>
    <name evidence="2" type="ORF">NAEGRDRAFT_77043</name>
</gene>
<evidence type="ECO:0000313" key="2">
    <source>
        <dbReference type="EMBL" id="EFC35303.1"/>
    </source>
</evidence>
<dbReference type="VEuPathDB" id="AmoebaDB:NAEGRDRAFT_77043"/>
<dbReference type="Proteomes" id="UP000006671">
    <property type="component" value="Unassembled WGS sequence"/>
</dbReference>
<dbReference type="Pfam" id="PF13475">
    <property type="entry name" value="DUF4116"/>
    <property type="match status" value="3"/>
</dbReference>